<keyword evidence="3" id="KW-1185">Reference proteome</keyword>
<name>A0A0D7BP09_9AGAR</name>
<feature type="compositionally biased region" description="Basic residues" evidence="1">
    <location>
        <begin position="49"/>
        <end position="59"/>
    </location>
</feature>
<sequence>MFVPFPPLPFGPKQRRSKRRHAQAPSRKTTNTGSANMALGINDTDRLARSPRTHQRPRVHGSLSSSHSYSGSDRAPRTMDVLDSKYYADSHGRDAEFVDIKVENTLFKIHKSVMMRDNSLFTDRRFVEGGSMRRKDRTMMVHLPENADQFRDLLWALHTINLEDPQLVYEPSIERLLNVAELSRKYHFSAYESWAVDELYRTCESSSLPFTPSATTDSSSSITLINDPALDDACDAAQQDVDSICARLLGIACSARHTPLLLLLVKKIVVYTLWQGYRPSDVLTHAIEALSTQRSRFQRHIRHLLGVVYYRMLVDMDYATEENGEQVVVFPTDMDVERRMDFLRAHERLQALWEDVRTHAPAIPDAHSSCAKTWERHWRMAARRAELSTTHCDCAGKKCRKEHRGHTADVLGLLKMLMGYARKSVGESRFICMECALAGLEGVDGLRDDVINGLGDLFLR</sequence>
<feature type="compositionally biased region" description="Low complexity" evidence="1">
    <location>
        <begin position="60"/>
        <end position="72"/>
    </location>
</feature>
<accession>A0A0D7BP09</accession>
<evidence type="ECO:0000313" key="2">
    <source>
        <dbReference type="EMBL" id="KIY71945.1"/>
    </source>
</evidence>
<evidence type="ECO:0000256" key="1">
    <source>
        <dbReference type="SAM" id="MobiDB-lite"/>
    </source>
</evidence>
<dbReference type="EMBL" id="KN880448">
    <property type="protein sequence ID" value="KIY71945.1"/>
    <property type="molecule type" value="Genomic_DNA"/>
</dbReference>
<dbReference type="Proteomes" id="UP000054007">
    <property type="component" value="Unassembled WGS sequence"/>
</dbReference>
<reference evidence="2 3" key="1">
    <citation type="journal article" date="2015" name="Fungal Genet. Biol.">
        <title>Evolution of novel wood decay mechanisms in Agaricales revealed by the genome sequences of Fistulina hepatica and Cylindrobasidium torrendii.</title>
        <authorList>
            <person name="Floudas D."/>
            <person name="Held B.W."/>
            <person name="Riley R."/>
            <person name="Nagy L.G."/>
            <person name="Koehler G."/>
            <person name="Ransdell A.S."/>
            <person name="Younus H."/>
            <person name="Chow J."/>
            <person name="Chiniquy J."/>
            <person name="Lipzen A."/>
            <person name="Tritt A."/>
            <person name="Sun H."/>
            <person name="Haridas S."/>
            <person name="LaButti K."/>
            <person name="Ohm R.A."/>
            <person name="Kues U."/>
            <person name="Blanchette R.A."/>
            <person name="Grigoriev I.V."/>
            <person name="Minto R.E."/>
            <person name="Hibbett D.S."/>
        </authorList>
    </citation>
    <scope>NUCLEOTIDE SEQUENCE [LARGE SCALE GENOMIC DNA]</scope>
    <source>
        <strain evidence="2 3">FP15055 ss-10</strain>
    </source>
</reference>
<evidence type="ECO:0008006" key="4">
    <source>
        <dbReference type="Google" id="ProtNLM"/>
    </source>
</evidence>
<gene>
    <name evidence="2" type="ORF">CYLTODRAFT_450275</name>
</gene>
<proteinExistence type="predicted"/>
<dbReference type="AlphaFoldDB" id="A0A0D7BP09"/>
<feature type="compositionally biased region" description="Pro residues" evidence="1">
    <location>
        <begin position="1"/>
        <end position="10"/>
    </location>
</feature>
<feature type="region of interest" description="Disordered" evidence="1">
    <location>
        <begin position="1"/>
        <end position="76"/>
    </location>
</feature>
<protein>
    <recommendedName>
        <fullName evidence="4">BTB domain-containing protein</fullName>
    </recommendedName>
</protein>
<feature type="compositionally biased region" description="Polar residues" evidence="1">
    <location>
        <begin position="26"/>
        <end position="35"/>
    </location>
</feature>
<organism evidence="2 3">
    <name type="scientific">Cylindrobasidium torrendii FP15055 ss-10</name>
    <dbReference type="NCBI Taxonomy" id="1314674"/>
    <lineage>
        <taxon>Eukaryota</taxon>
        <taxon>Fungi</taxon>
        <taxon>Dikarya</taxon>
        <taxon>Basidiomycota</taxon>
        <taxon>Agaricomycotina</taxon>
        <taxon>Agaricomycetes</taxon>
        <taxon>Agaricomycetidae</taxon>
        <taxon>Agaricales</taxon>
        <taxon>Marasmiineae</taxon>
        <taxon>Physalacriaceae</taxon>
        <taxon>Cylindrobasidium</taxon>
    </lineage>
</organism>
<dbReference type="STRING" id="1314674.A0A0D7BP09"/>
<evidence type="ECO:0000313" key="3">
    <source>
        <dbReference type="Proteomes" id="UP000054007"/>
    </source>
</evidence>
<dbReference type="OrthoDB" id="3157337at2759"/>
<feature type="compositionally biased region" description="Basic residues" evidence="1">
    <location>
        <begin position="13"/>
        <end position="22"/>
    </location>
</feature>